<reference evidence="8 9" key="1">
    <citation type="submission" date="2023-03" db="EMBL/GenBank/DDBJ databases">
        <title>Genome sequence of Microbacterium sp. KACC 23027.</title>
        <authorList>
            <person name="Kim S."/>
            <person name="Heo J."/>
            <person name="Kwon S.-W."/>
        </authorList>
    </citation>
    <scope>NUCLEOTIDE SEQUENCE [LARGE SCALE GENOMIC DNA]</scope>
    <source>
        <strain evidence="8 9">KACC 23027</strain>
    </source>
</reference>
<evidence type="ECO:0000256" key="1">
    <source>
        <dbReference type="ARBA" id="ARBA00004917"/>
    </source>
</evidence>
<dbReference type="Proteomes" id="UP001214553">
    <property type="component" value="Chromosome"/>
</dbReference>
<dbReference type="InterPro" id="IPR002180">
    <property type="entry name" value="LS/RS"/>
</dbReference>
<dbReference type="Gene3D" id="3.40.50.960">
    <property type="entry name" value="Lumazine/riboflavin synthase"/>
    <property type="match status" value="1"/>
</dbReference>
<evidence type="ECO:0000313" key="8">
    <source>
        <dbReference type="EMBL" id="WEG07968.1"/>
    </source>
</evidence>
<protein>
    <recommendedName>
        <fullName evidence="3 7">6,7-dimethyl-8-ribityllumazine synthase</fullName>
        <shortName evidence="7">DMRL synthase</shortName>
        <shortName evidence="7">LS</shortName>
        <shortName evidence="7">Lumazine synthase</shortName>
        <ecNumber evidence="3 7">2.5.1.78</ecNumber>
    </recommendedName>
</protein>
<proteinExistence type="inferred from homology"/>
<evidence type="ECO:0000256" key="2">
    <source>
        <dbReference type="ARBA" id="ARBA00007424"/>
    </source>
</evidence>
<dbReference type="PANTHER" id="PTHR21058">
    <property type="entry name" value="6,7-DIMETHYL-8-RIBITYLLUMAZINE SYNTHASE DMRL SYNTHASE LUMAZINE SYNTHASE"/>
    <property type="match status" value="1"/>
</dbReference>
<dbReference type="GO" id="GO:0000906">
    <property type="term" value="F:6,7-dimethyl-8-ribityllumazine synthase activity"/>
    <property type="evidence" value="ECO:0007669"/>
    <property type="project" value="UniProtKB-EC"/>
</dbReference>
<feature type="binding site" evidence="7">
    <location>
        <position position="114"/>
    </location>
    <ligand>
        <name>5-amino-6-(D-ribitylamino)uracil</name>
        <dbReference type="ChEBI" id="CHEBI:15934"/>
    </ligand>
</feature>
<dbReference type="CDD" id="cd09209">
    <property type="entry name" value="Lumazine_synthase-I"/>
    <property type="match status" value="1"/>
</dbReference>
<organism evidence="8 9">
    <name type="scientific">Microbacterium horticulturae</name>
    <dbReference type="NCBI Taxonomy" id="3028316"/>
    <lineage>
        <taxon>Bacteria</taxon>
        <taxon>Bacillati</taxon>
        <taxon>Actinomycetota</taxon>
        <taxon>Actinomycetes</taxon>
        <taxon>Micrococcales</taxon>
        <taxon>Microbacteriaceae</taxon>
        <taxon>Microbacterium</taxon>
    </lineage>
</organism>
<keyword evidence="5 7" id="KW-0808">Transferase</keyword>
<sequence>MSGTGAPRAPHKVDGHGVNVVVVAGTWHETITEGLVAGAQRTLDAAGAAHTLVRVPGSFELGLAAQAAFAGGADAVVALGVIIRGGTPHFEYVSQATTDGLNRVALDAGKPVGFGVLTLDDEQQGLDRAGLEGSQEDKGAEAAEAALRMVTVLTQLRAGR</sequence>
<feature type="binding site" evidence="7">
    <location>
        <begin position="86"/>
        <end position="87"/>
    </location>
    <ligand>
        <name>(2S)-2-hydroxy-3-oxobutyl phosphate</name>
        <dbReference type="ChEBI" id="CHEBI:58830"/>
    </ligand>
</feature>
<evidence type="ECO:0000256" key="4">
    <source>
        <dbReference type="ARBA" id="ARBA00022619"/>
    </source>
</evidence>
<keyword evidence="9" id="KW-1185">Reference proteome</keyword>
<comment type="function">
    <text evidence="7">Catalyzes the formation of 6,7-dimethyl-8-ribityllumazine by condensation of 5-amino-6-(D-ribitylamino)uracil with 3,4-dihydroxy-2-butanone 4-phosphate. This is the penultimate step in the biosynthesis of riboflavin.</text>
</comment>
<evidence type="ECO:0000256" key="5">
    <source>
        <dbReference type="ARBA" id="ARBA00022679"/>
    </source>
</evidence>
<feature type="binding site" evidence="7">
    <location>
        <begin position="58"/>
        <end position="60"/>
    </location>
    <ligand>
        <name>5-amino-6-(D-ribitylamino)uracil</name>
        <dbReference type="ChEBI" id="CHEBI:15934"/>
    </ligand>
</feature>
<feature type="binding site" evidence="7">
    <location>
        <position position="27"/>
    </location>
    <ligand>
        <name>5-amino-6-(D-ribitylamino)uracil</name>
        <dbReference type="ChEBI" id="CHEBI:15934"/>
    </ligand>
</feature>
<feature type="active site" description="Proton donor" evidence="7">
    <location>
        <position position="89"/>
    </location>
</feature>
<comment type="pathway">
    <text evidence="1 7">Cofactor biosynthesis; riboflavin biosynthesis; riboflavin from 2-hydroxy-3-oxobutyl phosphate and 5-amino-6-(D-ribitylamino)uracil: step 1/2.</text>
</comment>
<evidence type="ECO:0000256" key="7">
    <source>
        <dbReference type="HAMAP-Rule" id="MF_00178"/>
    </source>
</evidence>
<dbReference type="EC" id="2.5.1.78" evidence="3 7"/>
<feature type="binding site" evidence="7">
    <location>
        <position position="128"/>
    </location>
    <ligand>
        <name>(2S)-2-hydroxy-3-oxobutyl phosphate</name>
        <dbReference type="ChEBI" id="CHEBI:58830"/>
    </ligand>
</feature>
<dbReference type="NCBIfam" id="TIGR00114">
    <property type="entry name" value="lumazine-synth"/>
    <property type="match status" value="1"/>
</dbReference>
<comment type="similarity">
    <text evidence="2 7">Belongs to the DMRL synthase family.</text>
</comment>
<evidence type="ECO:0000313" key="9">
    <source>
        <dbReference type="Proteomes" id="UP001214553"/>
    </source>
</evidence>
<gene>
    <name evidence="7 8" type="primary">ribH</name>
    <name evidence="8" type="ORF">PU630_12065</name>
</gene>
<comment type="catalytic activity">
    <reaction evidence="6 7">
        <text>(2S)-2-hydroxy-3-oxobutyl phosphate + 5-amino-6-(D-ribitylamino)uracil = 6,7-dimethyl-8-(1-D-ribityl)lumazine + phosphate + 2 H2O + H(+)</text>
        <dbReference type="Rhea" id="RHEA:26152"/>
        <dbReference type="ChEBI" id="CHEBI:15377"/>
        <dbReference type="ChEBI" id="CHEBI:15378"/>
        <dbReference type="ChEBI" id="CHEBI:15934"/>
        <dbReference type="ChEBI" id="CHEBI:43474"/>
        <dbReference type="ChEBI" id="CHEBI:58201"/>
        <dbReference type="ChEBI" id="CHEBI:58830"/>
        <dbReference type="EC" id="2.5.1.78"/>
    </reaction>
</comment>
<evidence type="ECO:0000256" key="6">
    <source>
        <dbReference type="ARBA" id="ARBA00048785"/>
    </source>
</evidence>
<feature type="binding site" evidence="7">
    <location>
        <begin position="81"/>
        <end position="83"/>
    </location>
    <ligand>
        <name>5-amino-6-(D-ribitylamino)uracil</name>
        <dbReference type="ChEBI" id="CHEBI:15934"/>
    </ligand>
</feature>
<evidence type="ECO:0000256" key="3">
    <source>
        <dbReference type="ARBA" id="ARBA00012664"/>
    </source>
</evidence>
<dbReference type="PANTHER" id="PTHR21058:SF0">
    <property type="entry name" value="6,7-DIMETHYL-8-RIBITYLLUMAZINE SYNTHASE"/>
    <property type="match status" value="1"/>
</dbReference>
<dbReference type="RefSeq" id="WP_275277306.1">
    <property type="nucleotide sequence ID" value="NZ_CP119108.1"/>
</dbReference>
<accession>A0ABY8BZX7</accession>
<dbReference type="HAMAP" id="MF_00178">
    <property type="entry name" value="Lumazine_synth"/>
    <property type="match status" value="1"/>
</dbReference>
<dbReference type="SUPFAM" id="SSF52121">
    <property type="entry name" value="Lumazine synthase"/>
    <property type="match status" value="1"/>
</dbReference>
<dbReference type="InterPro" id="IPR036467">
    <property type="entry name" value="LS/RS_sf"/>
</dbReference>
<dbReference type="InterPro" id="IPR034964">
    <property type="entry name" value="LS"/>
</dbReference>
<dbReference type="EMBL" id="CP119108">
    <property type="protein sequence ID" value="WEG07968.1"/>
    <property type="molecule type" value="Genomic_DNA"/>
</dbReference>
<name>A0ABY8BZX7_9MICO</name>
<keyword evidence="4 7" id="KW-0686">Riboflavin biosynthesis</keyword>
<dbReference type="Pfam" id="PF00885">
    <property type="entry name" value="DMRL_synthase"/>
    <property type="match status" value="1"/>
</dbReference>